<keyword evidence="6" id="KW-0418">Kinase</keyword>
<dbReference type="Pfam" id="PF00512">
    <property type="entry name" value="HisKA"/>
    <property type="match status" value="1"/>
</dbReference>
<protein>
    <recommendedName>
        <fullName evidence="8">Circadian input-output histidine kinase CikA</fullName>
        <ecNumber evidence="3">2.7.13.3</ecNumber>
    </recommendedName>
</protein>
<dbReference type="PRINTS" id="PR00344">
    <property type="entry name" value="BCTRLSENSOR"/>
</dbReference>
<dbReference type="GO" id="GO:0009927">
    <property type="term" value="F:histidine phosphotransfer kinase activity"/>
    <property type="evidence" value="ECO:0007669"/>
    <property type="project" value="TreeGrafter"/>
</dbReference>
<dbReference type="SUPFAM" id="SSF47384">
    <property type="entry name" value="Homodimeric domain of signal transducing histidine kinase"/>
    <property type="match status" value="1"/>
</dbReference>
<dbReference type="EC" id="2.7.13.3" evidence="3"/>
<reference evidence="11" key="2">
    <citation type="journal article" date="2022" name="Microbiol. Resour. Announc.">
        <title>Metagenome Sequencing to Explore Phylogenomics of Terrestrial Cyanobacteria.</title>
        <authorList>
            <person name="Ward R.D."/>
            <person name="Stajich J.E."/>
            <person name="Johansen J.R."/>
            <person name="Huntemann M."/>
            <person name="Clum A."/>
            <person name="Foster B."/>
            <person name="Foster B."/>
            <person name="Roux S."/>
            <person name="Palaniappan K."/>
            <person name="Varghese N."/>
            <person name="Mukherjee S."/>
            <person name="Reddy T.B.K."/>
            <person name="Daum C."/>
            <person name="Copeland A."/>
            <person name="Chen I.A."/>
            <person name="Ivanova N.N."/>
            <person name="Kyrpides N.C."/>
            <person name="Shapiro N."/>
            <person name="Eloe-Fadrosh E.A."/>
            <person name="Pietrasiak N."/>
        </authorList>
    </citation>
    <scope>NUCLEOTIDE SEQUENCE</scope>
    <source>
        <strain evidence="11">JT2-VF2</strain>
    </source>
</reference>
<reference evidence="11" key="1">
    <citation type="submission" date="2021-05" db="EMBL/GenBank/DDBJ databases">
        <authorList>
            <person name="Pietrasiak N."/>
            <person name="Ward R."/>
            <person name="Stajich J.E."/>
            <person name="Kurbessoian T."/>
        </authorList>
    </citation>
    <scope>NUCLEOTIDE SEQUENCE</scope>
    <source>
        <strain evidence="11">JT2-VF2</strain>
    </source>
</reference>
<evidence type="ECO:0000256" key="8">
    <source>
        <dbReference type="ARBA" id="ARBA00074306"/>
    </source>
</evidence>
<evidence type="ECO:0000259" key="10">
    <source>
        <dbReference type="PROSITE" id="PS50109"/>
    </source>
</evidence>
<dbReference type="Pfam" id="PF02518">
    <property type="entry name" value="HATPase_c"/>
    <property type="match status" value="1"/>
</dbReference>
<dbReference type="EMBL" id="JAHHHN010000015">
    <property type="protein sequence ID" value="MBW4563721.1"/>
    <property type="molecule type" value="Genomic_DNA"/>
</dbReference>
<evidence type="ECO:0000256" key="6">
    <source>
        <dbReference type="ARBA" id="ARBA00022777"/>
    </source>
</evidence>
<dbReference type="InterPro" id="IPR036890">
    <property type="entry name" value="HATPase_C_sf"/>
</dbReference>
<keyword evidence="9" id="KW-0175">Coiled coil</keyword>
<dbReference type="InterPro" id="IPR003594">
    <property type="entry name" value="HATPase_dom"/>
</dbReference>
<dbReference type="InterPro" id="IPR036097">
    <property type="entry name" value="HisK_dim/P_sf"/>
</dbReference>
<dbReference type="PANTHER" id="PTHR43047">
    <property type="entry name" value="TWO-COMPONENT HISTIDINE PROTEIN KINASE"/>
    <property type="match status" value="1"/>
</dbReference>
<dbReference type="Proteomes" id="UP000715781">
    <property type="component" value="Unassembled WGS sequence"/>
</dbReference>
<dbReference type="Gene3D" id="3.30.565.10">
    <property type="entry name" value="Histidine kinase-like ATPase, C-terminal domain"/>
    <property type="match status" value="1"/>
</dbReference>
<evidence type="ECO:0000256" key="1">
    <source>
        <dbReference type="ARBA" id="ARBA00000085"/>
    </source>
</evidence>
<feature type="domain" description="Histidine kinase" evidence="10">
    <location>
        <begin position="338"/>
        <end position="569"/>
    </location>
</feature>
<dbReference type="InterPro" id="IPR004358">
    <property type="entry name" value="Sig_transdc_His_kin-like_C"/>
</dbReference>
<evidence type="ECO:0000256" key="9">
    <source>
        <dbReference type="SAM" id="Coils"/>
    </source>
</evidence>
<keyword evidence="7" id="KW-0902">Two-component regulatory system</keyword>
<dbReference type="SMART" id="SM00388">
    <property type="entry name" value="HisKA"/>
    <property type="match status" value="1"/>
</dbReference>
<gene>
    <name evidence="11" type="ORF">KME32_21765</name>
</gene>
<evidence type="ECO:0000313" key="12">
    <source>
        <dbReference type="Proteomes" id="UP000715781"/>
    </source>
</evidence>
<keyword evidence="4" id="KW-0597">Phosphoprotein</keyword>
<evidence type="ECO:0000256" key="3">
    <source>
        <dbReference type="ARBA" id="ARBA00012438"/>
    </source>
</evidence>
<comment type="similarity">
    <text evidence="2">In the N-terminal section; belongs to the phytochrome family.</text>
</comment>
<dbReference type="InterPro" id="IPR029016">
    <property type="entry name" value="GAF-like_dom_sf"/>
</dbReference>
<dbReference type="SMART" id="SM00387">
    <property type="entry name" value="HATPase_c"/>
    <property type="match status" value="1"/>
</dbReference>
<dbReference type="GO" id="GO:0000155">
    <property type="term" value="F:phosphorelay sensor kinase activity"/>
    <property type="evidence" value="ECO:0007669"/>
    <property type="project" value="InterPro"/>
</dbReference>
<dbReference type="InterPro" id="IPR005467">
    <property type="entry name" value="His_kinase_dom"/>
</dbReference>
<comment type="caution">
    <text evidence="11">The sequence shown here is derived from an EMBL/GenBank/DDBJ whole genome shotgun (WGS) entry which is preliminary data.</text>
</comment>
<proteinExistence type="inferred from homology"/>
<dbReference type="PROSITE" id="PS50109">
    <property type="entry name" value="HIS_KIN"/>
    <property type="match status" value="1"/>
</dbReference>
<dbReference type="Gene3D" id="1.10.287.130">
    <property type="match status" value="1"/>
</dbReference>
<dbReference type="SUPFAM" id="SSF55874">
    <property type="entry name" value="ATPase domain of HSP90 chaperone/DNA topoisomerase II/histidine kinase"/>
    <property type="match status" value="1"/>
</dbReference>
<feature type="coiled-coil region" evidence="9">
    <location>
        <begin position="311"/>
        <end position="338"/>
    </location>
</feature>
<evidence type="ECO:0000256" key="7">
    <source>
        <dbReference type="ARBA" id="ARBA00023012"/>
    </source>
</evidence>
<dbReference type="SUPFAM" id="SSF55781">
    <property type="entry name" value="GAF domain-like"/>
    <property type="match status" value="1"/>
</dbReference>
<evidence type="ECO:0000256" key="5">
    <source>
        <dbReference type="ARBA" id="ARBA00022679"/>
    </source>
</evidence>
<dbReference type="GO" id="GO:0005886">
    <property type="term" value="C:plasma membrane"/>
    <property type="evidence" value="ECO:0007669"/>
    <property type="project" value="TreeGrafter"/>
</dbReference>
<dbReference type="CDD" id="cd00082">
    <property type="entry name" value="HisKA"/>
    <property type="match status" value="1"/>
</dbReference>
<evidence type="ECO:0000256" key="2">
    <source>
        <dbReference type="ARBA" id="ARBA00006402"/>
    </source>
</evidence>
<accession>A0A951Q2W2</accession>
<name>A0A951Q2W2_9NOST</name>
<comment type="catalytic activity">
    <reaction evidence="1">
        <text>ATP + protein L-histidine = ADP + protein N-phospho-L-histidine.</text>
        <dbReference type="EC" id="2.7.13.3"/>
    </reaction>
</comment>
<keyword evidence="5" id="KW-0808">Transferase</keyword>
<dbReference type="InterPro" id="IPR003018">
    <property type="entry name" value="GAF"/>
</dbReference>
<dbReference type="Gene3D" id="3.30.450.40">
    <property type="match status" value="1"/>
</dbReference>
<dbReference type="CDD" id="cd16922">
    <property type="entry name" value="HATPase_EvgS-ArcB-TorS-like"/>
    <property type="match status" value="1"/>
</dbReference>
<evidence type="ECO:0000313" key="11">
    <source>
        <dbReference type="EMBL" id="MBW4563721.1"/>
    </source>
</evidence>
<dbReference type="PANTHER" id="PTHR43047:SF72">
    <property type="entry name" value="OSMOSENSING HISTIDINE PROTEIN KINASE SLN1"/>
    <property type="match status" value="1"/>
</dbReference>
<evidence type="ECO:0000256" key="4">
    <source>
        <dbReference type="ARBA" id="ARBA00022553"/>
    </source>
</evidence>
<organism evidence="11 12">
    <name type="scientific">Mojavia pulchra JT2-VF2</name>
    <dbReference type="NCBI Taxonomy" id="287848"/>
    <lineage>
        <taxon>Bacteria</taxon>
        <taxon>Bacillati</taxon>
        <taxon>Cyanobacteriota</taxon>
        <taxon>Cyanophyceae</taxon>
        <taxon>Nostocales</taxon>
        <taxon>Nostocaceae</taxon>
    </lineage>
</organism>
<dbReference type="SMART" id="SM00065">
    <property type="entry name" value="GAF"/>
    <property type="match status" value="1"/>
</dbReference>
<dbReference type="AlphaFoldDB" id="A0A951Q2W2"/>
<dbReference type="InterPro" id="IPR003661">
    <property type="entry name" value="HisK_dim/P_dom"/>
</dbReference>
<dbReference type="FunFam" id="3.30.565.10:FF:000010">
    <property type="entry name" value="Sensor histidine kinase RcsC"/>
    <property type="match status" value="1"/>
</dbReference>
<dbReference type="Pfam" id="PF13492">
    <property type="entry name" value="GAF_3"/>
    <property type="match status" value="1"/>
</dbReference>
<sequence length="586" mass="65503">MTITANSKLPNLFPKNRKSIASQSDEILPTLGAELVYTQDESGRYLTFYWQQSELLGLNPEQIVTELNEKETFVPVEKVAYLERLHRILTSLVPEKLQCWFSHRQQLFELELAISPIMPKLGKAATTVLVMGRLLQVTANKTEVDAKCKTPTQIELALRSQQHQKLVNRITKNIRRNLDLDIIWQQTVDSLGKALRLERCIICPYQPSSPKVRVAAEYHQPDRRSMLSEEIDIASEPAFAQALATLEPIVMEVPGYTLCPQQKILVVATSYQDQANGLVALSLRDECYPLTESEIELAKEVADQLGTAIAHATLYKELEAARQKAEEASRLKSEFLANVSHEIRTPLNGMIGFLKLILEGMADDPEEQNQFLLEAHHLSIHLLNIINDILDIAKIEAGKMELDCAPVQLAELFGDVDNFMRPQAEIRNLSFRMQIPTTSDEIIVQGNYQRLLQVMLNLVGNAIKFTQEGGITISADIVIKKANFQEQQFPGMVRVRVADTGIGVSLDKQDKLFQLFSQVDGSRTRQYGGTGLGLAISQKLVEAMGGEVNFYSLGEGLGSTVTFTVPLYQKPVIVSSSDNDLQYGMC</sequence>